<dbReference type="AlphaFoldDB" id="A0A0C2GN52"/>
<name>A0A0C2GN52_9BILA</name>
<evidence type="ECO:0000256" key="2">
    <source>
        <dbReference type="ARBA" id="ARBA00008180"/>
    </source>
</evidence>
<proteinExistence type="inferred from homology"/>
<evidence type="ECO:0000313" key="11">
    <source>
        <dbReference type="Proteomes" id="UP000054047"/>
    </source>
</evidence>
<keyword evidence="5" id="KW-0653">Protein transport</keyword>
<dbReference type="GO" id="GO:0007041">
    <property type="term" value="P:lysosomal transport"/>
    <property type="evidence" value="ECO:0007669"/>
    <property type="project" value="TreeGrafter"/>
</dbReference>
<evidence type="ECO:0000256" key="1">
    <source>
        <dbReference type="ARBA" id="ARBA00004601"/>
    </source>
</evidence>
<evidence type="ECO:0000256" key="7">
    <source>
        <dbReference type="SAM" id="MobiDB-lite"/>
    </source>
</evidence>
<keyword evidence="11" id="KW-1185">Reference proteome</keyword>
<comment type="subcellular location">
    <subcellularLocation>
        <location evidence="1">Golgi apparatus</location>
        <location evidence="1">trans-Golgi network</location>
    </subcellularLocation>
</comment>
<evidence type="ECO:0000256" key="3">
    <source>
        <dbReference type="ARBA" id="ARBA00017083"/>
    </source>
</evidence>
<organism evidence="10 11">
    <name type="scientific">Ancylostoma duodenale</name>
    <dbReference type="NCBI Taxonomy" id="51022"/>
    <lineage>
        <taxon>Eukaryota</taxon>
        <taxon>Metazoa</taxon>
        <taxon>Ecdysozoa</taxon>
        <taxon>Nematoda</taxon>
        <taxon>Chromadorea</taxon>
        <taxon>Rhabditida</taxon>
        <taxon>Rhabditina</taxon>
        <taxon>Rhabditomorpha</taxon>
        <taxon>Strongyloidea</taxon>
        <taxon>Ancylostomatidae</taxon>
        <taxon>Ancylostomatinae</taxon>
        <taxon>Ancylostoma</taxon>
    </lineage>
</organism>
<dbReference type="InterPro" id="IPR048361">
    <property type="entry name" value="Vps52_C"/>
</dbReference>
<keyword evidence="4" id="KW-0813">Transport</keyword>
<feature type="domain" description="Vps52 C-terminal" evidence="9">
    <location>
        <begin position="250"/>
        <end position="542"/>
    </location>
</feature>
<dbReference type="Pfam" id="PF04129">
    <property type="entry name" value="Vps52_CC"/>
    <property type="match status" value="1"/>
</dbReference>
<evidence type="ECO:0000256" key="6">
    <source>
        <dbReference type="ARBA" id="ARBA00023034"/>
    </source>
</evidence>
<feature type="domain" description="Vps52 coiled-coil" evidence="8">
    <location>
        <begin position="63"/>
        <end position="233"/>
    </location>
</feature>
<gene>
    <name evidence="10" type="ORF">ANCDUO_06986</name>
</gene>
<comment type="similarity">
    <text evidence="2">Belongs to the VPS52 family.</text>
</comment>
<accession>A0A0C2GN52</accession>
<evidence type="ECO:0000313" key="10">
    <source>
        <dbReference type="EMBL" id="KIH62725.1"/>
    </source>
</evidence>
<dbReference type="GO" id="GO:0019905">
    <property type="term" value="F:syntaxin binding"/>
    <property type="evidence" value="ECO:0007669"/>
    <property type="project" value="TreeGrafter"/>
</dbReference>
<dbReference type="PANTHER" id="PTHR14190">
    <property type="entry name" value="SUPPRESSOR OF ACTIN MUTATIONS 2/VACUOLAR PROTEIN SORTING 52"/>
    <property type="match status" value="1"/>
</dbReference>
<sequence>MAARKGKSTDKVKALEDCLSELSIADEGVVRGALSAGQDLGNFSARVKEELTEAHRIAVRECIQNADKLTDLHNQIIACDQVFERLEKMLLGFQDDLGTISEDMKRLQDQSVSINQELENRQKVRGELSQFVDDIIVPQNMIKVIMETDVSDRTFLEQLHELQHKINFVRAQEFKDARAVYDVMGVLESLKFKAIEKIREWVLTKIYMFRKPLSNYQVPQHQLLKYRFFYEFLSANESNIAQEVQEEYVDTISKMFFSYFKAYISRLFKLMMSDAASKDDLLGVEDSVKSSGLTGLFTGKPHHRNRATVFSLGSRQQILTHDFLNPLIVPHAAQESNQKFQFEALFRSIHLAFVDHCSHEFLFLTDFFMVSGQTAIDLHAKVMGRAIAHLIRAFDEKIATNFDCISLHLCICLCDKFHRLLTERETPSMSGYWETISNQLWTRLAQVMQMHNDSVKALDVKRMQTPIDTRPHYIVRRYAELTCAFLVVTESSGREVGQKMEAILESCEDAVEQLLLRMSATLASPRDRLVFLINNYDLTLSIIDVSFRFPIQLYLADNKHTDSSGCGPVARATPPATRHSENPHERVVQDSRIHSIIHELEQKAIGEFVEATLQPHFSPLLSFVSECEPLVQQGHTHLLVRYNDKLTAVVQSFSANWRRSIDAINGEVVKSFTNFKNGTNILQAVFTQLVQYVQRFSKLVSHEIFRDNPARNDMVNIHHILVELKKYKPVY</sequence>
<reference evidence="10 11" key="1">
    <citation type="submission" date="2013-12" db="EMBL/GenBank/DDBJ databases">
        <title>Draft genome of the parsitic nematode Ancylostoma duodenale.</title>
        <authorList>
            <person name="Mitreva M."/>
        </authorList>
    </citation>
    <scope>NUCLEOTIDE SEQUENCE [LARGE SCALE GENOMIC DNA]</scope>
    <source>
        <strain evidence="10 11">Zhejiang</strain>
    </source>
</reference>
<dbReference type="Pfam" id="PF20655">
    <property type="entry name" value="Vps52_C"/>
    <property type="match status" value="1"/>
</dbReference>
<dbReference type="GO" id="GO:0032456">
    <property type="term" value="P:endocytic recycling"/>
    <property type="evidence" value="ECO:0007669"/>
    <property type="project" value="TreeGrafter"/>
</dbReference>
<dbReference type="PANTHER" id="PTHR14190:SF7">
    <property type="entry name" value="VACUOLAR PROTEIN SORTING-ASSOCIATED PROTEIN 52 HOMOLOG"/>
    <property type="match status" value="1"/>
</dbReference>
<evidence type="ECO:0000256" key="5">
    <source>
        <dbReference type="ARBA" id="ARBA00022927"/>
    </source>
</evidence>
<dbReference type="GO" id="GO:0006896">
    <property type="term" value="P:Golgi to vacuole transport"/>
    <property type="evidence" value="ECO:0007669"/>
    <property type="project" value="TreeGrafter"/>
</dbReference>
<feature type="region of interest" description="Disordered" evidence="7">
    <location>
        <begin position="564"/>
        <end position="583"/>
    </location>
</feature>
<dbReference type="GO" id="GO:0005829">
    <property type="term" value="C:cytosol"/>
    <property type="evidence" value="ECO:0007669"/>
    <property type="project" value="GOC"/>
</dbReference>
<dbReference type="EMBL" id="KN729114">
    <property type="protein sequence ID" value="KIH62725.1"/>
    <property type="molecule type" value="Genomic_DNA"/>
</dbReference>
<dbReference type="GO" id="GO:0015031">
    <property type="term" value="P:protein transport"/>
    <property type="evidence" value="ECO:0007669"/>
    <property type="project" value="UniProtKB-KW"/>
</dbReference>
<dbReference type="InterPro" id="IPR007258">
    <property type="entry name" value="Vps52"/>
</dbReference>
<dbReference type="Proteomes" id="UP000054047">
    <property type="component" value="Unassembled WGS sequence"/>
</dbReference>
<dbReference type="GO" id="GO:0000938">
    <property type="term" value="C:GARP complex"/>
    <property type="evidence" value="ECO:0007669"/>
    <property type="project" value="TreeGrafter"/>
</dbReference>
<dbReference type="OrthoDB" id="19482at2759"/>
<protein>
    <recommendedName>
        <fullName evidence="3">Vacuolar protein sorting-associated protein 52 homolog</fullName>
    </recommendedName>
</protein>
<keyword evidence="6" id="KW-0333">Golgi apparatus</keyword>
<evidence type="ECO:0000259" key="8">
    <source>
        <dbReference type="Pfam" id="PF04129"/>
    </source>
</evidence>
<dbReference type="InterPro" id="IPR048319">
    <property type="entry name" value="Vps52_CC"/>
</dbReference>
<evidence type="ECO:0000259" key="9">
    <source>
        <dbReference type="Pfam" id="PF20655"/>
    </source>
</evidence>
<dbReference type="GO" id="GO:0042147">
    <property type="term" value="P:retrograde transport, endosome to Golgi"/>
    <property type="evidence" value="ECO:0007669"/>
    <property type="project" value="TreeGrafter"/>
</dbReference>
<evidence type="ECO:0000256" key="4">
    <source>
        <dbReference type="ARBA" id="ARBA00022448"/>
    </source>
</evidence>